<feature type="domain" description="TonB-dependent receptor plug" evidence="13">
    <location>
        <begin position="54"/>
        <end position="150"/>
    </location>
</feature>
<evidence type="ECO:0000256" key="11">
    <source>
        <dbReference type="RuleBase" id="RU003357"/>
    </source>
</evidence>
<accession>A0ABY7T286</accession>
<sequence length="674" mass="77512">MEIALRYHLLFFMFVLLGITAADAQKRDTTTKSTPDTTHHLKEVQIMDSRIRKEIIPVQTLSGQELKNLSAHSVADAIRYFSGAQVKDYGGIGGLKTVNIRSLGTQHVGVFYDGIELGNAQNGMVDLGRFSLDNMESISLYNGQKSAIFQPAKDFASAGSIYMVSRVPKFAGDTVDHYKITLKGGSFGTINPSVLWEHRLTDSIATSFSSEYLYTKGNYPFTYTKANGYDTTQRRTNDDVRYLRLEAGVHGRIDNGDWNTKIYFYDSDRGYPGASVRDVPGQFPHQDRQWDENLFIQSNFRKTFSPFYSLQVSGKYAYDYLHYLSDPRLDVSTIYVNNHYKQQETYLSAANLFNLNPWWSVNLSTDFIWNKLDADLVNFVYPTRYTGLSALATSLDFGKLKLQASLLATYVHETTRIANSAADDKQQYTPSLIFAYKPWANQDFNLRAFYKRIFRMPTLNDLYYTFIGNIDLKPEYTTQYDAGFTYGHNYEHQALRRIELQVDGYYNQVKNKIIAVPTSNQFRWTMINLGYVEIKGIDATVQSTWQISNSILLNSRLSYTYQKAQDFTDLTSPYYGGQIPYAPWNSGSVIISPSYKNWSLNYSYIYTGERYQSIANIPENYEKPFYTHDISLSRNFKKCRFTAEVNNLFNQQYEVVPYYPMPGINYKIIMNITI</sequence>
<dbReference type="Gene3D" id="2.170.130.10">
    <property type="entry name" value="TonB-dependent receptor, plug domain"/>
    <property type="match status" value="1"/>
</dbReference>
<dbReference type="SUPFAM" id="SSF56935">
    <property type="entry name" value="Porins"/>
    <property type="match status" value="1"/>
</dbReference>
<evidence type="ECO:0000256" key="8">
    <source>
        <dbReference type="ARBA" id="ARBA00023170"/>
    </source>
</evidence>
<dbReference type="InterPro" id="IPR039426">
    <property type="entry name" value="TonB-dep_rcpt-like"/>
</dbReference>
<keyword evidence="3 10" id="KW-1134">Transmembrane beta strand</keyword>
<evidence type="ECO:0000259" key="13">
    <source>
        <dbReference type="Pfam" id="PF07715"/>
    </source>
</evidence>
<comment type="subcellular location">
    <subcellularLocation>
        <location evidence="1 10">Cell outer membrane</location>
        <topology evidence="1 10">Multi-pass membrane protein</topology>
    </subcellularLocation>
</comment>
<dbReference type="EMBL" id="CP117167">
    <property type="protein sequence ID" value="WCT10436.1"/>
    <property type="molecule type" value="Genomic_DNA"/>
</dbReference>
<name>A0ABY7T286_9SPHI</name>
<evidence type="ECO:0000256" key="9">
    <source>
        <dbReference type="ARBA" id="ARBA00023237"/>
    </source>
</evidence>
<keyword evidence="5" id="KW-0732">Signal</keyword>
<dbReference type="Gene3D" id="2.40.170.20">
    <property type="entry name" value="TonB-dependent receptor, beta-barrel domain"/>
    <property type="match status" value="1"/>
</dbReference>
<dbReference type="PANTHER" id="PTHR30069:SF29">
    <property type="entry name" value="HEMOGLOBIN AND HEMOGLOBIN-HAPTOGLOBIN-BINDING PROTEIN 1-RELATED"/>
    <property type="match status" value="1"/>
</dbReference>
<dbReference type="Pfam" id="PF00593">
    <property type="entry name" value="TonB_dep_Rec_b-barrel"/>
    <property type="match status" value="1"/>
</dbReference>
<reference evidence="14 15" key="1">
    <citation type="submission" date="2023-02" db="EMBL/GenBank/DDBJ databases">
        <title>Genome sequence of Mucilaginibacter jinjuensis strain KACC 16571.</title>
        <authorList>
            <person name="Kim S."/>
            <person name="Heo J."/>
            <person name="Kwon S.-W."/>
        </authorList>
    </citation>
    <scope>NUCLEOTIDE SEQUENCE [LARGE SCALE GENOMIC DNA]</scope>
    <source>
        <strain evidence="14 15">KACC 16571</strain>
    </source>
</reference>
<comment type="similarity">
    <text evidence="10 11">Belongs to the TonB-dependent receptor family.</text>
</comment>
<keyword evidence="8 14" id="KW-0675">Receptor</keyword>
<evidence type="ECO:0000256" key="1">
    <source>
        <dbReference type="ARBA" id="ARBA00004571"/>
    </source>
</evidence>
<evidence type="ECO:0000256" key="10">
    <source>
        <dbReference type="PROSITE-ProRule" id="PRU01360"/>
    </source>
</evidence>
<keyword evidence="2 10" id="KW-0813">Transport</keyword>
<dbReference type="PANTHER" id="PTHR30069">
    <property type="entry name" value="TONB-DEPENDENT OUTER MEMBRANE RECEPTOR"/>
    <property type="match status" value="1"/>
</dbReference>
<dbReference type="PROSITE" id="PS52016">
    <property type="entry name" value="TONB_DEPENDENT_REC_3"/>
    <property type="match status" value="1"/>
</dbReference>
<evidence type="ECO:0000256" key="4">
    <source>
        <dbReference type="ARBA" id="ARBA00022692"/>
    </source>
</evidence>
<keyword evidence="7 10" id="KW-0472">Membrane</keyword>
<evidence type="ECO:0000259" key="12">
    <source>
        <dbReference type="Pfam" id="PF00593"/>
    </source>
</evidence>
<dbReference type="Proteomes" id="UP001216139">
    <property type="component" value="Chromosome"/>
</dbReference>
<dbReference type="InterPro" id="IPR037066">
    <property type="entry name" value="Plug_dom_sf"/>
</dbReference>
<dbReference type="RefSeq" id="WP_273628624.1">
    <property type="nucleotide sequence ID" value="NZ_CP117167.1"/>
</dbReference>
<protein>
    <submittedName>
        <fullName evidence="14">TonB-dependent receptor</fullName>
    </submittedName>
</protein>
<evidence type="ECO:0000256" key="3">
    <source>
        <dbReference type="ARBA" id="ARBA00022452"/>
    </source>
</evidence>
<keyword evidence="4 10" id="KW-0812">Transmembrane</keyword>
<dbReference type="InterPro" id="IPR036942">
    <property type="entry name" value="Beta-barrel_TonB_sf"/>
</dbReference>
<dbReference type="Pfam" id="PF07715">
    <property type="entry name" value="Plug"/>
    <property type="match status" value="1"/>
</dbReference>
<evidence type="ECO:0000256" key="2">
    <source>
        <dbReference type="ARBA" id="ARBA00022448"/>
    </source>
</evidence>
<proteinExistence type="inferred from homology"/>
<evidence type="ECO:0000313" key="14">
    <source>
        <dbReference type="EMBL" id="WCT10436.1"/>
    </source>
</evidence>
<evidence type="ECO:0000256" key="5">
    <source>
        <dbReference type="ARBA" id="ARBA00022729"/>
    </source>
</evidence>
<dbReference type="InterPro" id="IPR012910">
    <property type="entry name" value="Plug_dom"/>
</dbReference>
<evidence type="ECO:0000313" key="15">
    <source>
        <dbReference type="Proteomes" id="UP001216139"/>
    </source>
</evidence>
<evidence type="ECO:0000256" key="7">
    <source>
        <dbReference type="ARBA" id="ARBA00023136"/>
    </source>
</evidence>
<organism evidence="14 15">
    <name type="scientific">Mucilaginibacter jinjuensis</name>
    <dbReference type="NCBI Taxonomy" id="1176721"/>
    <lineage>
        <taxon>Bacteria</taxon>
        <taxon>Pseudomonadati</taxon>
        <taxon>Bacteroidota</taxon>
        <taxon>Sphingobacteriia</taxon>
        <taxon>Sphingobacteriales</taxon>
        <taxon>Sphingobacteriaceae</taxon>
        <taxon>Mucilaginibacter</taxon>
    </lineage>
</organism>
<gene>
    <name evidence="14" type="ORF">PQO05_17000</name>
</gene>
<keyword evidence="9 10" id="KW-0998">Cell outer membrane</keyword>
<keyword evidence="15" id="KW-1185">Reference proteome</keyword>
<feature type="domain" description="TonB-dependent receptor-like beta-barrel" evidence="12">
    <location>
        <begin position="200"/>
        <end position="648"/>
    </location>
</feature>
<keyword evidence="6 11" id="KW-0798">TonB box</keyword>
<dbReference type="InterPro" id="IPR000531">
    <property type="entry name" value="Beta-barrel_TonB"/>
</dbReference>
<evidence type="ECO:0000256" key="6">
    <source>
        <dbReference type="ARBA" id="ARBA00023077"/>
    </source>
</evidence>